<keyword evidence="3" id="KW-1185">Reference proteome</keyword>
<dbReference type="InterPro" id="IPR031350">
    <property type="entry name" value="Goodbye_dom"/>
</dbReference>
<dbReference type="Pfam" id="PF17109">
    <property type="entry name" value="Goodbye"/>
    <property type="match status" value="1"/>
</dbReference>
<dbReference type="AlphaFoldDB" id="A0A9P5JZA7"/>
<comment type="caution">
    <text evidence="2">The sequence shown here is derived from an EMBL/GenBank/DDBJ whole genome shotgun (WGS) entry which is preliminary data.</text>
</comment>
<sequence length="243" mass="27273">MSHAQATVSSSSNFQLIINNALDKYKERTKNDLLVHLLAAQLQLCNSPSAILAALQQQAQELDQSRSSDERWSRWLDPTVDILYTLSSAVAAGVGLVFPPTNVIFAGFGVLLSFRVGHRNAYTSQAAKDARASQDALIDIFERIEMFFRRLEIYTEVPSTMEMMGTIVQIMVEVLSILGIATKEIRQGRIKKYMKKLIGRTEIEDALKRLDKLTHAPSYYCNFSKDIVILTAARYSPYSSCNI</sequence>
<dbReference type="EMBL" id="WHVB01000019">
    <property type="protein sequence ID" value="KAF8473043.1"/>
    <property type="molecule type" value="Genomic_DNA"/>
</dbReference>
<evidence type="ECO:0000259" key="1">
    <source>
        <dbReference type="Pfam" id="PF17109"/>
    </source>
</evidence>
<organism evidence="2 3">
    <name type="scientific">Russula ochroleuca</name>
    <dbReference type="NCBI Taxonomy" id="152965"/>
    <lineage>
        <taxon>Eukaryota</taxon>
        <taxon>Fungi</taxon>
        <taxon>Dikarya</taxon>
        <taxon>Basidiomycota</taxon>
        <taxon>Agaricomycotina</taxon>
        <taxon>Agaricomycetes</taxon>
        <taxon>Russulales</taxon>
        <taxon>Russulaceae</taxon>
        <taxon>Russula</taxon>
    </lineage>
</organism>
<feature type="domain" description="Fungal STAND N-terminal Goodbye" evidence="1">
    <location>
        <begin position="19"/>
        <end position="154"/>
    </location>
</feature>
<accession>A0A9P5JZA7</accession>
<evidence type="ECO:0000313" key="2">
    <source>
        <dbReference type="EMBL" id="KAF8473043.1"/>
    </source>
</evidence>
<proteinExistence type="predicted"/>
<protein>
    <recommendedName>
        <fullName evidence="1">Fungal STAND N-terminal Goodbye domain-containing protein</fullName>
    </recommendedName>
</protein>
<reference evidence="2" key="1">
    <citation type="submission" date="2019-10" db="EMBL/GenBank/DDBJ databases">
        <authorList>
            <consortium name="DOE Joint Genome Institute"/>
            <person name="Kuo A."/>
            <person name="Miyauchi S."/>
            <person name="Kiss E."/>
            <person name="Drula E."/>
            <person name="Kohler A."/>
            <person name="Sanchez-Garcia M."/>
            <person name="Andreopoulos B."/>
            <person name="Barry K.W."/>
            <person name="Bonito G."/>
            <person name="Buee M."/>
            <person name="Carver A."/>
            <person name="Chen C."/>
            <person name="Cichocki N."/>
            <person name="Clum A."/>
            <person name="Culley D."/>
            <person name="Crous P.W."/>
            <person name="Fauchery L."/>
            <person name="Girlanda M."/>
            <person name="Hayes R."/>
            <person name="Keri Z."/>
            <person name="LaButti K."/>
            <person name="Lipzen A."/>
            <person name="Lombard V."/>
            <person name="Magnuson J."/>
            <person name="Maillard F."/>
            <person name="Morin E."/>
            <person name="Murat C."/>
            <person name="Nolan M."/>
            <person name="Ohm R."/>
            <person name="Pangilinan J."/>
            <person name="Pereira M."/>
            <person name="Perotto S."/>
            <person name="Peter M."/>
            <person name="Riley R."/>
            <person name="Sitrit Y."/>
            <person name="Stielow B."/>
            <person name="Szollosi G."/>
            <person name="Zifcakova L."/>
            <person name="Stursova M."/>
            <person name="Spatafora J.W."/>
            <person name="Tedersoo L."/>
            <person name="Vaario L.-M."/>
            <person name="Yamada A."/>
            <person name="Yan M."/>
            <person name="Wang P."/>
            <person name="Xu J."/>
            <person name="Bruns T."/>
            <person name="Baldrian P."/>
            <person name="Vilgalys R."/>
            <person name="Henrissat B."/>
            <person name="Grigoriev I.V."/>
            <person name="Hibbett D."/>
            <person name="Nagy L.G."/>
            <person name="Martin F.M."/>
        </authorList>
    </citation>
    <scope>NUCLEOTIDE SEQUENCE</scope>
    <source>
        <strain evidence="2">Prilba</strain>
    </source>
</reference>
<name>A0A9P5JZA7_9AGAM</name>
<dbReference type="Proteomes" id="UP000759537">
    <property type="component" value="Unassembled WGS sequence"/>
</dbReference>
<gene>
    <name evidence="2" type="ORF">DFH94DRAFT_684487</name>
</gene>
<evidence type="ECO:0000313" key="3">
    <source>
        <dbReference type="Proteomes" id="UP000759537"/>
    </source>
</evidence>
<reference evidence="2" key="2">
    <citation type="journal article" date="2020" name="Nat. Commun.">
        <title>Large-scale genome sequencing of mycorrhizal fungi provides insights into the early evolution of symbiotic traits.</title>
        <authorList>
            <person name="Miyauchi S."/>
            <person name="Kiss E."/>
            <person name="Kuo A."/>
            <person name="Drula E."/>
            <person name="Kohler A."/>
            <person name="Sanchez-Garcia M."/>
            <person name="Morin E."/>
            <person name="Andreopoulos B."/>
            <person name="Barry K.W."/>
            <person name="Bonito G."/>
            <person name="Buee M."/>
            <person name="Carver A."/>
            <person name="Chen C."/>
            <person name="Cichocki N."/>
            <person name="Clum A."/>
            <person name="Culley D."/>
            <person name="Crous P.W."/>
            <person name="Fauchery L."/>
            <person name="Girlanda M."/>
            <person name="Hayes R.D."/>
            <person name="Keri Z."/>
            <person name="LaButti K."/>
            <person name="Lipzen A."/>
            <person name="Lombard V."/>
            <person name="Magnuson J."/>
            <person name="Maillard F."/>
            <person name="Murat C."/>
            <person name="Nolan M."/>
            <person name="Ohm R.A."/>
            <person name="Pangilinan J."/>
            <person name="Pereira M.F."/>
            <person name="Perotto S."/>
            <person name="Peter M."/>
            <person name="Pfister S."/>
            <person name="Riley R."/>
            <person name="Sitrit Y."/>
            <person name="Stielow J.B."/>
            <person name="Szollosi G."/>
            <person name="Zifcakova L."/>
            <person name="Stursova M."/>
            <person name="Spatafora J.W."/>
            <person name="Tedersoo L."/>
            <person name="Vaario L.M."/>
            <person name="Yamada A."/>
            <person name="Yan M."/>
            <person name="Wang P."/>
            <person name="Xu J."/>
            <person name="Bruns T."/>
            <person name="Baldrian P."/>
            <person name="Vilgalys R."/>
            <person name="Dunand C."/>
            <person name="Henrissat B."/>
            <person name="Grigoriev I.V."/>
            <person name="Hibbett D."/>
            <person name="Nagy L.G."/>
            <person name="Martin F.M."/>
        </authorList>
    </citation>
    <scope>NUCLEOTIDE SEQUENCE</scope>
    <source>
        <strain evidence="2">Prilba</strain>
    </source>
</reference>